<sequence>MSSPLTPADVAAFGDENLIVLVDMFTSSREISLDDVKVVEKFLNAGVNIRQLSPLVSRAGMTLRKMAYPEYMEFYEKMYTVTTRRRDILSESDDAKKLVILRGIKDAAKS</sequence>
<comment type="caution">
    <text evidence="1">The sequence shown here is derived from an EMBL/GenBank/DDBJ whole genome shotgun (WGS) entry which is preliminary data.</text>
</comment>
<dbReference type="EMBL" id="JAAAJA010002021">
    <property type="protein sequence ID" value="KAG0244278.1"/>
    <property type="molecule type" value="Genomic_DNA"/>
</dbReference>
<keyword evidence="2" id="KW-1185">Reference proteome</keyword>
<organism evidence="1 2">
    <name type="scientific">Mortierella polycephala</name>
    <dbReference type="NCBI Taxonomy" id="41804"/>
    <lineage>
        <taxon>Eukaryota</taxon>
        <taxon>Fungi</taxon>
        <taxon>Fungi incertae sedis</taxon>
        <taxon>Mucoromycota</taxon>
        <taxon>Mortierellomycotina</taxon>
        <taxon>Mortierellomycetes</taxon>
        <taxon>Mortierellales</taxon>
        <taxon>Mortierellaceae</taxon>
        <taxon>Mortierella</taxon>
    </lineage>
</organism>
<dbReference type="Proteomes" id="UP000726737">
    <property type="component" value="Unassembled WGS sequence"/>
</dbReference>
<dbReference type="AlphaFoldDB" id="A0A9P6TU17"/>
<evidence type="ECO:0000313" key="1">
    <source>
        <dbReference type="EMBL" id="KAG0244278.1"/>
    </source>
</evidence>
<reference evidence="1" key="1">
    <citation type="journal article" date="2020" name="Fungal Divers.">
        <title>Resolving the Mortierellaceae phylogeny through synthesis of multi-gene phylogenetics and phylogenomics.</title>
        <authorList>
            <person name="Vandepol N."/>
            <person name="Liber J."/>
            <person name="Desiro A."/>
            <person name="Na H."/>
            <person name="Kennedy M."/>
            <person name="Barry K."/>
            <person name="Grigoriev I.V."/>
            <person name="Miller A.N."/>
            <person name="O'Donnell K."/>
            <person name="Stajich J.E."/>
            <person name="Bonito G."/>
        </authorList>
    </citation>
    <scope>NUCLEOTIDE SEQUENCE</scope>
    <source>
        <strain evidence="1">KOD948</strain>
    </source>
</reference>
<dbReference type="OrthoDB" id="2344620at2759"/>
<gene>
    <name evidence="1" type="ORF">BG011_002999</name>
</gene>
<proteinExistence type="predicted"/>
<evidence type="ECO:0000313" key="2">
    <source>
        <dbReference type="Proteomes" id="UP000726737"/>
    </source>
</evidence>
<protein>
    <submittedName>
        <fullName evidence="1">Uncharacterized protein</fullName>
    </submittedName>
</protein>
<name>A0A9P6TU17_9FUNG</name>
<accession>A0A9P6TU17</accession>